<dbReference type="PROSITE" id="PS50240">
    <property type="entry name" value="TRYPSIN_DOM"/>
    <property type="match status" value="1"/>
</dbReference>
<organism evidence="6">
    <name type="scientific">Cyprideis torosa</name>
    <dbReference type="NCBI Taxonomy" id="163714"/>
    <lineage>
        <taxon>Eukaryota</taxon>
        <taxon>Metazoa</taxon>
        <taxon>Ecdysozoa</taxon>
        <taxon>Arthropoda</taxon>
        <taxon>Crustacea</taxon>
        <taxon>Oligostraca</taxon>
        <taxon>Ostracoda</taxon>
        <taxon>Podocopa</taxon>
        <taxon>Podocopida</taxon>
        <taxon>Cytherocopina</taxon>
        <taxon>Cytheroidea</taxon>
        <taxon>Cytherideidae</taxon>
        <taxon>Cyprideis</taxon>
    </lineage>
</organism>
<protein>
    <submittedName>
        <fullName evidence="6">Uncharacterized protein</fullName>
    </submittedName>
</protein>
<dbReference type="Gene3D" id="2.40.10.10">
    <property type="entry name" value="Trypsin-like serine proteases"/>
    <property type="match status" value="1"/>
</dbReference>
<dbReference type="FunFam" id="2.40.10.10:FF:000006">
    <property type="entry name" value="Serine proteinase stubble"/>
    <property type="match status" value="1"/>
</dbReference>
<keyword evidence="2" id="KW-0378">Hydrolase</keyword>
<dbReference type="CDD" id="cd00190">
    <property type="entry name" value="Tryp_SPc"/>
    <property type="match status" value="1"/>
</dbReference>
<dbReference type="InterPro" id="IPR033116">
    <property type="entry name" value="TRYPSIN_SER"/>
</dbReference>
<dbReference type="GO" id="GO:0006508">
    <property type="term" value="P:proteolysis"/>
    <property type="evidence" value="ECO:0007669"/>
    <property type="project" value="UniProtKB-KW"/>
</dbReference>
<reference evidence="6" key="1">
    <citation type="submission" date="2020-11" db="EMBL/GenBank/DDBJ databases">
        <authorList>
            <person name="Tran Van P."/>
        </authorList>
    </citation>
    <scope>NUCLEOTIDE SEQUENCE</scope>
</reference>
<name>A0A7R8ZPZ5_9CRUS</name>
<dbReference type="InterPro" id="IPR001254">
    <property type="entry name" value="Trypsin_dom"/>
</dbReference>
<dbReference type="AlphaFoldDB" id="A0A7R8ZPZ5"/>
<dbReference type="InterPro" id="IPR009003">
    <property type="entry name" value="Peptidase_S1_PA"/>
</dbReference>
<dbReference type="InterPro" id="IPR018114">
    <property type="entry name" value="TRYPSIN_HIS"/>
</dbReference>
<keyword evidence="1" id="KW-0645">Protease</keyword>
<dbReference type="SMART" id="SM00020">
    <property type="entry name" value="Tryp_SPc"/>
    <property type="match status" value="1"/>
</dbReference>
<dbReference type="PRINTS" id="PR00722">
    <property type="entry name" value="CHYMOTRYPSIN"/>
</dbReference>
<feature type="region of interest" description="Disordered" evidence="5">
    <location>
        <begin position="1"/>
        <end position="20"/>
    </location>
</feature>
<accession>A0A7R8ZPZ5</accession>
<dbReference type="InterPro" id="IPR001314">
    <property type="entry name" value="Peptidase_S1A"/>
</dbReference>
<dbReference type="InterPro" id="IPR043504">
    <property type="entry name" value="Peptidase_S1_PA_chymotrypsin"/>
</dbReference>
<keyword evidence="3" id="KW-0720">Serine protease</keyword>
<evidence type="ECO:0000256" key="2">
    <source>
        <dbReference type="ARBA" id="ARBA00022801"/>
    </source>
</evidence>
<dbReference type="EMBL" id="OB665159">
    <property type="protein sequence ID" value="CAD7232795.1"/>
    <property type="molecule type" value="Genomic_DNA"/>
</dbReference>
<dbReference type="PANTHER" id="PTHR24252">
    <property type="entry name" value="ACROSIN-RELATED"/>
    <property type="match status" value="1"/>
</dbReference>
<evidence type="ECO:0000256" key="3">
    <source>
        <dbReference type="ARBA" id="ARBA00022825"/>
    </source>
</evidence>
<sequence length="259" mass="27832">MKSAQCGRGGGGGRIVGGREVQRGEHPSIVSLKFGGGHICGGTLISEEWVLTAAHCVNDYRARTISVTIREHNVLEPEYPIDAYTVKPSKIIVHEHYADEGMNVTQANDIALIKLSSPIRLEGDEFAAAACLPDNDSETFTGQNASAVGWGRAAEDPNVTPPPILQQVILPVISNQECSSLLAGIFKIGRGQMCAGFREGGKDACQGDSGGPLYVRKGRIDYLVGITSFGEGCARPDLPGVYARTSYYLNWIRHNMNTN</sequence>
<dbReference type="SUPFAM" id="SSF50494">
    <property type="entry name" value="Trypsin-like serine proteases"/>
    <property type="match status" value="1"/>
</dbReference>
<gene>
    <name evidence="6" type="ORF">CTOB1V02_LOCUS10622</name>
</gene>
<dbReference type="OrthoDB" id="6364259at2759"/>
<evidence type="ECO:0000256" key="4">
    <source>
        <dbReference type="ARBA" id="ARBA00023157"/>
    </source>
</evidence>
<dbReference type="PROSITE" id="PS00134">
    <property type="entry name" value="TRYPSIN_HIS"/>
    <property type="match status" value="1"/>
</dbReference>
<dbReference type="GO" id="GO:0004252">
    <property type="term" value="F:serine-type endopeptidase activity"/>
    <property type="evidence" value="ECO:0007669"/>
    <property type="project" value="InterPro"/>
</dbReference>
<feature type="compositionally biased region" description="Gly residues" evidence="5">
    <location>
        <begin position="7"/>
        <end position="16"/>
    </location>
</feature>
<keyword evidence="4" id="KW-1015">Disulfide bond</keyword>
<evidence type="ECO:0000256" key="5">
    <source>
        <dbReference type="SAM" id="MobiDB-lite"/>
    </source>
</evidence>
<proteinExistence type="predicted"/>
<dbReference type="PROSITE" id="PS00135">
    <property type="entry name" value="TRYPSIN_SER"/>
    <property type="match status" value="1"/>
</dbReference>
<evidence type="ECO:0000313" key="6">
    <source>
        <dbReference type="EMBL" id="CAD7232795.1"/>
    </source>
</evidence>
<dbReference type="PANTHER" id="PTHR24252:SF7">
    <property type="entry name" value="HYALIN"/>
    <property type="match status" value="1"/>
</dbReference>
<dbReference type="Pfam" id="PF00089">
    <property type="entry name" value="Trypsin"/>
    <property type="match status" value="1"/>
</dbReference>
<evidence type="ECO:0000256" key="1">
    <source>
        <dbReference type="ARBA" id="ARBA00022670"/>
    </source>
</evidence>